<dbReference type="STRING" id="1766.XA26_06570"/>
<evidence type="ECO:0000313" key="5">
    <source>
        <dbReference type="EMBL" id="MDV7291777.1"/>
    </source>
</evidence>
<keyword evidence="6" id="KW-1185">Reference proteome</keyword>
<dbReference type="KEGG" id="mft:XA26_06570"/>
<dbReference type="PANTHER" id="PTHR43391">
    <property type="entry name" value="RETINOL DEHYDROGENASE-RELATED"/>
    <property type="match status" value="1"/>
</dbReference>
<evidence type="ECO:0000313" key="6">
    <source>
        <dbReference type="Proteomes" id="UP000057134"/>
    </source>
</evidence>
<dbReference type="PRINTS" id="PR00081">
    <property type="entry name" value="GDHRDH"/>
</dbReference>
<dbReference type="PATRIC" id="fig|1766.6.peg.649"/>
<gene>
    <name evidence="5" type="ORF">R4485_16560</name>
    <name evidence="4" type="ORF">XA26_06570</name>
</gene>
<reference evidence="4 6" key="1">
    <citation type="journal article" date="2015" name="MBio">
        <title>Enzymatic Degradation of Phenazines Can Generate Energy and Protect Sensitive Organisms from Toxicity.</title>
        <authorList>
            <person name="Costa K.C."/>
            <person name="Bergkessel M."/>
            <person name="Saunders S."/>
            <person name="Korlach J."/>
            <person name="Newman D.K."/>
        </authorList>
    </citation>
    <scope>NUCLEOTIDE SEQUENCE [LARGE SCALE GENOMIC DNA]</scope>
    <source>
        <strain evidence="4 6">CT6</strain>
    </source>
</reference>
<dbReference type="FunFam" id="3.40.50.720:FF:000084">
    <property type="entry name" value="Short-chain dehydrogenase reductase"/>
    <property type="match status" value="1"/>
</dbReference>
<dbReference type="Gene3D" id="3.40.50.720">
    <property type="entry name" value="NAD(P)-binding Rossmann-like Domain"/>
    <property type="match status" value="1"/>
</dbReference>
<dbReference type="InterPro" id="IPR002347">
    <property type="entry name" value="SDR_fam"/>
</dbReference>
<dbReference type="CDD" id="cd05233">
    <property type="entry name" value="SDR_c"/>
    <property type="match status" value="1"/>
</dbReference>
<organism evidence="4 6">
    <name type="scientific">Mycolicibacterium fortuitum</name>
    <name type="common">Mycobacterium fortuitum</name>
    <dbReference type="NCBI Taxonomy" id="1766"/>
    <lineage>
        <taxon>Bacteria</taxon>
        <taxon>Bacillati</taxon>
        <taxon>Actinomycetota</taxon>
        <taxon>Actinomycetes</taxon>
        <taxon>Mycobacteriales</taxon>
        <taxon>Mycobacteriaceae</taxon>
        <taxon>Mycolicibacterium</taxon>
    </lineage>
</organism>
<dbReference type="GO" id="GO:0016491">
    <property type="term" value="F:oxidoreductase activity"/>
    <property type="evidence" value="ECO:0007669"/>
    <property type="project" value="UniProtKB-KW"/>
</dbReference>
<dbReference type="GeneID" id="93411175"/>
<dbReference type="PRINTS" id="PR00080">
    <property type="entry name" value="SDRFAMILY"/>
</dbReference>
<evidence type="ECO:0000313" key="4">
    <source>
        <dbReference type="EMBL" id="ALI24517.1"/>
    </source>
</evidence>
<dbReference type="EMBL" id="JAWLVV010000013">
    <property type="protein sequence ID" value="MDV7291777.1"/>
    <property type="molecule type" value="Genomic_DNA"/>
</dbReference>
<dbReference type="PANTHER" id="PTHR43391:SF12">
    <property type="entry name" value="OXIDOREDUCTASE EPHD-RELATED"/>
    <property type="match status" value="1"/>
</dbReference>
<evidence type="ECO:0000256" key="2">
    <source>
        <dbReference type="ARBA" id="ARBA00023002"/>
    </source>
</evidence>
<dbReference type="InterPro" id="IPR020904">
    <property type="entry name" value="Sc_DH/Rdtase_CS"/>
</dbReference>
<evidence type="ECO:0000256" key="3">
    <source>
        <dbReference type="RuleBase" id="RU000363"/>
    </source>
</evidence>
<sequence length="282" mass="29967">MPIIGPRFKTADLTDRVVVVTGAGSGIGREIALLCARRHAQLALCDVDEGGLSDTADAARAHDAQVLTSWADVSETESMTRFADATAERFGRVDLLVNNAGVGLVGGFLDTGIKDWQWLVDVNLMGVVHGCSAFLPTMIDSGRGGHVVNLSSAAGLLANPQLTAYSATKFAVLGLSEALRMELRPHGIGVTAVCPGIINTAITQTSPIRGGGDVDERRRHLESTYHKRGYTPERVAKNILRAVDRNRAVAPVAAEAHLMYALSRTAPPLARRLAARVAELSK</sequence>
<dbReference type="EMBL" id="CP011269">
    <property type="protein sequence ID" value="ALI24517.1"/>
    <property type="molecule type" value="Genomic_DNA"/>
</dbReference>
<dbReference type="RefSeq" id="WP_038563025.1">
    <property type="nucleotide sequence ID" value="NZ_CP011269.1"/>
</dbReference>
<dbReference type="Pfam" id="PF00106">
    <property type="entry name" value="adh_short"/>
    <property type="match status" value="1"/>
</dbReference>
<dbReference type="PROSITE" id="PS00061">
    <property type="entry name" value="ADH_SHORT"/>
    <property type="match status" value="1"/>
</dbReference>
<comment type="similarity">
    <text evidence="1 3">Belongs to the short-chain dehydrogenases/reductases (SDR) family.</text>
</comment>
<evidence type="ECO:0000256" key="1">
    <source>
        <dbReference type="ARBA" id="ARBA00006484"/>
    </source>
</evidence>
<accession>A0A0N9Y5E0</accession>
<dbReference type="Proteomes" id="UP000057134">
    <property type="component" value="Chromosome"/>
</dbReference>
<dbReference type="AlphaFoldDB" id="A0A0N9Y5E0"/>
<name>A0A0N9Y5E0_MYCFO</name>
<dbReference type="InterPro" id="IPR036291">
    <property type="entry name" value="NAD(P)-bd_dom_sf"/>
</dbReference>
<dbReference type="SUPFAM" id="SSF51735">
    <property type="entry name" value="NAD(P)-binding Rossmann-fold domains"/>
    <property type="match status" value="1"/>
</dbReference>
<proteinExistence type="inferred from homology"/>
<keyword evidence="2" id="KW-0560">Oxidoreductase</keyword>
<protein>
    <submittedName>
        <fullName evidence="4">Putative oxidoreductase</fullName>
    </submittedName>
    <submittedName>
        <fullName evidence="5">SDR family NAD(P)-dependent oxidoreductase</fullName>
    </submittedName>
</protein>
<dbReference type="Proteomes" id="UP001186041">
    <property type="component" value="Unassembled WGS sequence"/>
</dbReference>
<reference evidence="5" key="2">
    <citation type="submission" date="2023-10" db="EMBL/GenBank/DDBJ databases">
        <title>Mycolicibacterium fortuitum clinical isolates causing pulmonary infections in humans.</title>
        <authorList>
            <person name="Mejia-Ponce P.M."/>
            <person name="Zenteno-Cuevas R."/>
            <person name="Licona-Cassani C."/>
        </authorList>
    </citation>
    <scope>NUCLEOTIDE SEQUENCE</scope>
    <source>
        <strain evidence="5">M8</strain>
    </source>
</reference>